<evidence type="ECO:0000313" key="2">
    <source>
        <dbReference type="Proteomes" id="UP000790787"/>
    </source>
</evidence>
<dbReference type="KEGG" id="nta:107785097"/>
<accession>A0A1S3ZBU0</accession>
<protein>
    <recommendedName>
        <fullName evidence="1">Retrotransposon Copia-like N-terminal domain-containing protein</fullName>
    </recommendedName>
</protein>
<reference evidence="3" key="2">
    <citation type="submission" date="2025-08" db="UniProtKB">
        <authorList>
            <consortium name="RefSeq"/>
        </authorList>
    </citation>
    <scope>IDENTIFICATION</scope>
</reference>
<gene>
    <name evidence="3" type="primary">LOC107785097</name>
</gene>
<evidence type="ECO:0000313" key="3">
    <source>
        <dbReference type="RefSeq" id="XP_016461809.1"/>
    </source>
</evidence>
<dbReference type="PANTHER" id="PTHR37610:SF86">
    <property type="entry name" value="RETROTRANSPOSON COPIA-LIKE N-TERMINAL DOMAIN-CONTAINING PROTEIN"/>
    <property type="match status" value="1"/>
</dbReference>
<dbReference type="Proteomes" id="UP000790787">
    <property type="component" value="Chromosome 3"/>
</dbReference>
<dbReference type="Pfam" id="PF14244">
    <property type="entry name" value="Retrotran_gag_3"/>
    <property type="match status" value="1"/>
</dbReference>
<proteinExistence type="predicted"/>
<organism evidence="2 3">
    <name type="scientific">Nicotiana tabacum</name>
    <name type="common">Common tobacco</name>
    <dbReference type="NCBI Taxonomy" id="4097"/>
    <lineage>
        <taxon>Eukaryota</taxon>
        <taxon>Viridiplantae</taxon>
        <taxon>Streptophyta</taxon>
        <taxon>Embryophyta</taxon>
        <taxon>Tracheophyta</taxon>
        <taxon>Spermatophyta</taxon>
        <taxon>Magnoliopsida</taxon>
        <taxon>eudicotyledons</taxon>
        <taxon>Gunneridae</taxon>
        <taxon>Pentapetalae</taxon>
        <taxon>asterids</taxon>
        <taxon>lamiids</taxon>
        <taxon>Solanales</taxon>
        <taxon>Solanaceae</taxon>
        <taxon>Nicotianoideae</taxon>
        <taxon>Nicotianeae</taxon>
        <taxon>Nicotiana</taxon>
    </lineage>
</organism>
<dbReference type="InterPro" id="IPR029472">
    <property type="entry name" value="Copia-like_N"/>
</dbReference>
<keyword evidence="2" id="KW-1185">Reference proteome</keyword>
<dbReference type="OrthoDB" id="1299952at2759"/>
<dbReference type="AlphaFoldDB" id="A0A1S3ZBU0"/>
<dbReference type="PANTHER" id="PTHR37610">
    <property type="entry name" value="CCHC-TYPE DOMAIN-CONTAINING PROTEIN"/>
    <property type="match status" value="1"/>
</dbReference>
<dbReference type="PaxDb" id="4097-A0A1S3ZBU0"/>
<reference evidence="2" key="1">
    <citation type="journal article" date="2014" name="Nat. Commun.">
        <title>The tobacco genome sequence and its comparison with those of tomato and potato.</title>
        <authorList>
            <person name="Sierro N."/>
            <person name="Battey J.N."/>
            <person name="Ouadi S."/>
            <person name="Bakaher N."/>
            <person name="Bovet L."/>
            <person name="Willig A."/>
            <person name="Goepfert S."/>
            <person name="Peitsch M.C."/>
            <person name="Ivanov N.V."/>
        </authorList>
    </citation>
    <scope>NUCLEOTIDE SEQUENCE [LARGE SCALE GENOMIC DNA]</scope>
</reference>
<dbReference type="RefSeq" id="XP_016461809.1">
    <property type="nucleotide sequence ID" value="XM_016606323.1"/>
</dbReference>
<name>A0A1S3ZBU0_TOBAC</name>
<sequence>MAISDESSSVATGNRVSRNGITGGMVILDHIHPLYLHPSDGPGSMLVGFLLTDMENYTLWNRAMKVVLFGKNKLCLVDGSTSKADFGPTLGHQWDRCNAIVTSWLMSNVSQHLLTGVLFSANAQTVWAQIKERFDKVNASRLYYLHKEIFTSTQAEYDSILPPPPTKDYVEQLEFQRLLKFLMGLNDSFEQARSQILMMPTVPTINQAYAMVMQDESRRLISGNNFRGIGHVEPTAMFTVQSGNKQRKNYSLECDFCHLKGHMREGR</sequence>
<evidence type="ECO:0000259" key="1">
    <source>
        <dbReference type="Pfam" id="PF14244"/>
    </source>
</evidence>
<dbReference type="OMA" id="WNEPASI"/>
<dbReference type="GeneID" id="107785097"/>